<dbReference type="AlphaFoldDB" id="A0A1I3GBM6"/>
<evidence type="ECO:0000259" key="2">
    <source>
        <dbReference type="Pfam" id="PF02399"/>
    </source>
</evidence>
<dbReference type="EMBL" id="FOPY01000029">
    <property type="protein sequence ID" value="SFI20814.1"/>
    <property type="molecule type" value="Genomic_DNA"/>
</dbReference>
<dbReference type="InterPro" id="IPR003450">
    <property type="entry name" value="Replication_origin-bd"/>
</dbReference>
<dbReference type="RefSeq" id="WP_092850512.1">
    <property type="nucleotide sequence ID" value="NZ_FOPY01000029.1"/>
</dbReference>
<keyword evidence="3" id="KW-0067">ATP-binding</keyword>
<dbReference type="STRING" id="442341.SAMN04487959_12917"/>
<protein>
    <submittedName>
        <fullName evidence="3">Putative DNA primase/helicase</fullName>
    </submittedName>
</protein>
<dbReference type="InterPro" id="IPR027417">
    <property type="entry name" value="P-loop_NTPase"/>
</dbReference>
<name>A0A1I3GBM6_9GAMM</name>
<feature type="compositionally biased region" description="Polar residues" evidence="1">
    <location>
        <begin position="1041"/>
        <end position="1052"/>
    </location>
</feature>
<gene>
    <name evidence="3" type="ORF">SAMN04487959_12917</name>
</gene>
<evidence type="ECO:0000256" key="1">
    <source>
        <dbReference type="SAM" id="MobiDB-lite"/>
    </source>
</evidence>
<evidence type="ECO:0000313" key="4">
    <source>
        <dbReference type="Proteomes" id="UP000199040"/>
    </source>
</evidence>
<keyword evidence="3" id="KW-0378">Hydrolase</keyword>
<feature type="domain" description="Replication origin-binding protein" evidence="2">
    <location>
        <begin position="439"/>
        <end position="612"/>
    </location>
</feature>
<dbReference type="GO" id="GO:0005524">
    <property type="term" value="F:ATP binding"/>
    <property type="evidence" value="ECO:0007669"/>
    <property type="project" value="InterPro"/>
</dbReference>
<dbReference type="PANTHER" id="PTHR34985">
    <property type="entry name" value="SLR0554 PROTEIN"/>
    <property type="match status" value="1"/>
</dbReference>
<proteinExistence type="predicted"/>
<keyword evidence="4" id="KW-1185">Reference proteome</keyword>
<dbReference type="SUPFAM" id="SSF52540">
    <property type="entry name" value="P-loop containing nucleoside triphosphate hydrolases"/>
    <property type="match status" value="1"/>
</dbReference>
<feature type="compositionally biased region" description="Basic and acidic residues" evidence="1">
    <location>
        <begin position="103"/>
        <end position="121"/>
    </location>
</feature>
<dbReference type="Proteomes" id="UP000199040">
    <property type="component" value="Unassembled WGS sequence"/>
</dbReference>
<evidence type="ECO:0000313" key="3">
    <source>
        <dbReference type="EMBL" id="SFI20814.1"/>
    </source>
</evidence>
<dbReference type="Pfam" id="PF02399">
    <property type="entry name" value="Herpes_ori_bp"/>
    <property type="match status" value="1"/>
</dbReference>
<dbReference type="GO" id="GO:0004386">
    <property type="term" value="F:helicase activity"/>
    <property type="evidence" value="ECO:0007669"/>
    <property type="project" value="UniProtKB-KW"/>
</dbReference>
<reference evidence="3 4" key="1">
    <citation type="submission" date="2016-10" db="EMBL/GenBank/DDBJ databases">
        <authorList>
            <person name="de Groot N.N."/>
        </authorList>
    </citation>
    <scope>NUCLEOTIDE SEQUENCE [LARGE SCALE GENOMIC DNA]</scope>
    <source>
        <strain evidence="3 4">CGMCC 1.6848</strain>
    </source>
</reference>
<sequence length="1154" mass="125978">MNSSIRNNIDFTSLIEPVARELLGDPTKANARELRYGSKGSVVVRPDKGNFSDFSTGVNGGVLALIAYITGIGDVSGQMAWLADHGFIENHENHQNAYISPGQRERERQHRESEKSRKHAEQLQQRVAEQAEGERRAQRMWVRGTPAPADHPYLISKGIDPTGLGLRVNWLGELLIPVCAPESGTMVNLQRIAPDGTKRFIKGARKKGCYSLLPGTGGRVFSEGYATGWTVWKATGRPVIVAWDASNIGDVIAHLGRQPGDAVAADNDGRAKPGAPFRKRLSEYGTGHKAAIKTGLPFYLPPVPGADFNDMGIEATAAIFGREPVSNTPVLDAWNLQRVELPGKKAKQWINALARTTEPEKAAALAYSVAAKLAPRAPAQMSLATIRQTIEASLPESAIHPATLDRIMQRLEIAQGHRKRAALAPVTLPADIAAHHNYERRAELPELASDAYRGVIVVKAPMGSGKTQRIGRPLARWARENGERLLAICHRRSLTAELAERLELPHYGDLDATSAWGADGLATCLPSITLPSHAALIDNAGAVFIDEVAQVLRFLQAAKHCRTQWADNRGVYERLREVVSNARCVIVADAGADRRTIEFLESCRPGERFRIIEVPEPHSTKIEATYSYGQNAPAQASGHALAELAAGGKVWIATESKRRAKALGKMLKDAGYRVLVVHSGNSGNKDQRKFLDSAEAESLRYDAVIASPVIGSGLSIEHRDVPDHERFTLGLYIGGGHRTPPADAAQQLRRVRYLKRFSLALVPNSTAAGNQCPDAILKAAEQAAQVEGSASKATDFDALVADIRADYDNTRADFAAGLLWQLDAAGWSLKADTEAADPEIAGALQAAAAAVDDSHRQALMAAPILSDEDAARLERLSDRNEMQNATLEAHRLRRALGIAEEPITEDILDFWDDGRAVARLDRFSAWQGIVPDNDDASLPITSRRYLRACAKAYSWLFEGTGLDQWGLTVETANVLLDRIMQHRHLLAHLGIVSRKYAQWREDKEGNPLPMKRPAYPVREVTDMLERLGLVVESKKRRCGTSPLTPLGNNTPCATPEGSEKPAKKAKGNPIIRVYQPAPASIQAMTQWAESRNAARKVAEMEAPASEPAQQGEPEPGTLLWSVRQARRCLAAVWDKPMRPMRPRIASGGDWQPPL</sequence>
<dbReference type="NCBIfam" id="NF042913">
    <property type="entry name" value="CyRepA1"/>
    <property type="match status" value="1"/>
</dbReference>
<keyword evidence="3" id="KW-0347">Helicase</keyword>
<organism evidence="3 4">
    <name type="scientific">Modicisalibacter xianhensis</name>
    <dbReference type="NCBI Taxonomy" id="442341"/>
    <lineage>
        <taxon>Bacteria</taxon>
        <taxon>Pseudomonadati</taxon>
        <taxon>Pseudomonadota</taxon>
        <taxon>Gammaproteobacteria</taxon>
        <taxon>Oceanospirillales</taxon>
        <taxon>Halomonadaceae</taxon>
        <taxon>Modicisalibacter</taxon>
    </lineage>
</organism>
<dbReference type="Gene3D" id="3.40.50.300">
    <property type="entry name" value="P-loop containing nucleotide triphosphate hydrolases"/>
    <property type="match status" value="1"/>
</dbReference>
<feature type="region of interest" description="Disordered" evidence="1">
    <location>
        <begin position="1092"/>
        <end position="1116"/>
    </location>
</feature>
<dbReference type="GO" id="GO:0003688">
    <property type="term" value="F:DNA replication origin binding"/>
    <property type="evidence" value="ECO:0007669"/>
    <property type="project" value="InterPro"/>
</dbReference>
<feature type="region of interest" description="Disordered" evidence="1">
    <location>
        <begin position="98"/>
        <end position="138"/>
    </location>
</feature>
<feature type="region of interest" description="Disordered" evidence="1">
    <location>
        <begin position="1038"/>
        <end position="1066"/>
    </location>
</feature>
<dbReference type="GO" id="GO:0006260">
    <property type="term" value="P:DNA replication"/>
    <property type="evidence" value="ECO:0007669"/>
    <property type="project" value="InterPro"/>
</dbReference>
<dbReference type="PANTHER" id="PTHR34985:SF1">
    <property type="entry name" value="SLR0554 PROTEIN"/>
    <property type="match status" value="1"/>
</dbReference>
<dbReference type="InterPro" id="IPR049996">
    <property type="entry name" value="Slr7037-like"/>
</dbReference>
<keyword evidence="3" id="KW-0547">Nucleotide-binding</keyword>
<accession>A0A1I3GBM6</accession>